<evidence type="ECO:0000256" key="4">
    <source>
        <dbReference type="ARBA" id="ARBA00022741"/>
    </source>
</evidence>
<keyword evidence="5" id="KW-0418">Kinase</keyword>
<keyword evidence="7" id="KW-1133">Transmembrane helix</keyword>
<feature type="transmembrane region" description="Helical" evidence="7">
    <location>
        <begin position="161"/>
        <end position="179"/>
    </location>
</feature>
<comment type="catalytic activity">
    <reaction evidence="1">
        <text>ATP + protein L-histidine = ADP + protein N-phospho-L-histidine.</text>
        <dbReference type="EC" id="2.7.13.3"/>
    </reaction>
</comment>
<dbReference type="InterPro" id="IPR036890">
    <property type="entry name" value="HATPase_C_sf"/>
</dbReference>
<dbReference type="PANTHER" id="PTHR44936">
    <property type="entry name" value="SENSOR PROTEIN CREC"/>
    <property type="match status" value="1"/>
</dbReference>
<organism evidence="9">
    <name type="scientific">Candidatus Heimdallarchaeum aukensis</name>
    <dbReference type="NCBI Taxonomy" id="2876573"/>
    <lineage>
        <taxon>Archaea</taxon>
        <taxon>Promethearchaeati</taxon>
        <taxon>Candidatus Heimdallarchaeota</taxon>
        <taxon>Candidatus Heimdallarchaeia (ex Rinke et al. 2021) (nom. nud.)</taxon>
        <taxon>Candidatus Heimdallarchaeales</taxon>
        <taxon>Candidatus Heimdallarchaeaceae</taxon>
        <taxon>Candidatus Heimdallarchaeum</taxon>
    </lineage>
</organism>
<feature type="transmembrane region" description="Helical" evidence="7">
    <location>
        <begin position="101"/>
        <end position="123"/>
    </location>
</feature>
<dbReference type="InterPro" id="IPR050980">
    <property type="entry name" value="2C_sensor_his_kinase"/>
</dbReference>
<evidence type="ECO:0000256" key="7">
    <source>
        <dbReference type="SAM" id="Phobius"/>
    </source>
</evidence>
<feature type="transmembrane region" description="Helical" evidence="7">
    <location>
        <begin position="62"/>
        <end position="89"/>
    </location>
</feature>
<evidence type="ECO:0000256" key="2">
    <source>
        <dbReference type="ARBA" id="ARBA00012438"/>
    </source>
</evidence>
<evidence type="ECO:0000256" key="6">
    <source>
        <dbReference type="ARBA" id="ARBA00022840"/>
    </source>
</evidence>
<reference evidence="9" key="1">
    <citation type="journal article" date="2022" name="Nat. Microbiol.">
        <title>Unique mobile elements and scalable gene flow at the prokaryote-eukaryote boundary revealed by circularized Asgard archaea genomes.</title>
        <authorList>
            <person name="Wu F."/>
            <person name="Speth D.R."/>
            <person name="Philosof A."/>
            <person name="Cremiere A."/>
            <person name="Narayanan A."/>
            <person name="Barco R.A."/>
            <person name="Connon S.A."/>
            <person name="Amend J.P."/>
            <person name="Antoshechkin I.A."/>
            <person name="Orphan V.J."/>
        </authorList>
    </citation>
    <scope>NUCLEOTIDE SEQUENCE</scope>
    <source>
        <strain evidence="9">PM71</strain>
    </source>
</reference>
<gene>
    <name evidence="9" type="ORF">K9W45_02800</name>
</gene>
<dbReference type="Gene3D" id="3.30.565.10">
    <property type="entry name" value="Histidine kinase-like ATPase, C-terminal domain"/>
    <property type="match status" value="1"/>
</dbReference>
<dbReference type="InterPro" id="IPR004358">
    <property type="entry name" value="Sig_transdc_His_kin-like_C"/>
</dbReference>
<proteinExistence type="predicted"/>
<dbReference type="GO" id="GO:0005524">
    <property type="term" value="F:ATP binding"/>
    <property type="evidence" value="ECO:0007669"/>
    <property type="project" value="UniProtKB-KW"/>
</dbReference>
<dbReference type="GO" id="GO:0004673">
    <property type="term" value="F:protein histidine kinase activity"/>
    <property type="evidence" value="ECO:0007669"/>
    <property type="project" value="UniProtKB-EC"/>
</dbReference>
<dbReference type="PROSITE" id="PS50109">
    <property type="entry name" value="HIS_KIN"/>
    <property type="match status" value="1"/>
</dbReference>
<dbReference type="PANTHER" id="PTHR44936:SF10">
    <property type="entry name" value="SENSOR PROTEIN RSTB"/>
    <property type="match status" value="1"/>
</dbReference>
<dbReference type="SUPFAM" id="SSF55874">
    <property type="entry name" value="ATPase domain of HSP90 chaperone/DNA topoisomerase II/histidine kinase"/>
    <property type="match status" value="1"/>
</dbReference>
<evidence type="ECO:0000313" key="9">
    <source>
        <dbReference type="EMBL" id="UJG41400.1"/>
    </source>
</evidence>
<dbReference type="Pfam" id="PF02518">
    <property type="entry name" value="HATPase_c"/>
    <property type="match status" value="1"/>
</dbReference>
<dbReference type="InterPro" id="IPR005467">
    <property type="entry name" value="His_kinase_dom"/>
</dbReference>
<keyword evidence="4" id="KW-0547">Nucleotide-binding</keyword>
<dbReference type="InterPro" id="IPR003594">
    <property type="entry name" value="HATPase_dom"/>
</dbReference>
<protein>
    <recommendedName>
        <fullName evidence="2">histidine kinase</fullName>
        <ecNumber evidence="2">2.7.13.3</ecNumber>
    </recommendedName>
</protein>
<dbReference type="Proteomes" id="UP001201020">
    <property type="component" value="Chromosome"/>
</dbReference>
<feature type="transmembrane region" description="Helical" evidence="7">
    <location>
        <begin position="130"/>
        <end position="155"/>
    </location>
</feature>
<evidence type="ECO:0000259" key="8">
    <source>
        <dbReference type="PROSITE" id="PS50109"/>
    </source>
</evidence>
<dbReference type="AlphaFoldDB" id="A0A9Y1BM53"/>
<keyword evidence="3" id="KW-0808">Transferase</keyword>
<keyword evidence="7" id="KW-0812">Transmembrane</keyword>
<dbReference type="EMBL" id="CP084166">
    <property type="protein sequence ID" value="UJG41400.1"/>
    <property type="molecule type" value="Genomic_DNA"/>
</dbReference>
<feature type="transmembrane region" description="Helical" evidence="7">
    <location>
        <begin position="31"/>
        <end position="50"/>
    </location>
</feature>
<evidence type="ECO:0000256" key="1">
    <source>
        <dbReference type="ARBA" id="ARBA00000085"/>
    </source>
</evidence>
<dbReference type="EC" id="2.7.13.3" evidence="2"/>
<name>A0A9Y1BM53_9ARCH</name>
<feature type="domain" description="Histidine kinase" evidence="8">
    <location>
        <begin position="218"/>
        <end position="410"/>
    </location>
</feature>
<sequence length="423" mass="48943">MYYTLLAILIIVAISILFYIIASPFIENVEIIFFSIMLSGYFPLFLLILMRIYKDRNFFTHYSLLMGVILFVLLVFSVFGLNQMILFFLQSEYNVFYFNYLIVKITLDVTVLSLMILLFIVYYQQKKFKIFATGMISATFLYLSDLFSILEYFSIVKTSKFSSIFFIYIFITIIIFSVISPRTEAKTLTEIEREKEELSVLYKEMEELVHFLVILNKFFRHDLNNDLVVLSSSLELYRETGDKQFLDLLDNRIKEVESRINKQISTKDILSNLEIQKIPLSFASNISYLFQNVSVKLPKKNVFVRGNKLLNLILYNIISNAFIHGEKTTNVKIECFIKDSYAEIQIKDNGKGMTDEEKEKILQADLPTTNSGGVGLSLAKRTIESLGGKLNLSDNKPTGLIVSLLIPLWDDKNGKMNHRQISE</sequence>
<dbReference type="PRINTS" id="PR00344">
    <property type="entry name" value="BCTRLSENSOR"/>
</dbReference>
<evidence type="ECO:0000256" key="5">
    <source>
        <dbReference type="ARBA" id="ARBA00022777"/>
    </source>
</evidence>
<keyword evidence="7" id="KW-0472">Membrane</keyword>
<accession>A0A9Y1BM53</accession>
<dbReference type="SMART" id="SM00387">
    <property type="entry name" value="HATPase_c"/>
    <property type="match status" value="1"/>
</dbReference>
<evidence type="ECO:0000256" key="3">
    <source>
        <dbReference type="ARBA" id="ARBA00022679"/>
    </source>
</evidence>
<keyword evidence="6" id="KW-0067">ATP-binding</keyword>
<feature type="transmembrane region" description="Helical" evidence="7">
    <location>
        <begin position="5"/>
        <end position="25"/>
    </location>
</feature>